<proteinExistence type="predicted"/>
<feature type="coiled-coil region" evidence="1">
    <location>
        <begin position="94"/>
        <end position="121"/>
    </location>
</feature>
<name>A0AAD1VZJ4_PELCU</name>
<evidence type="ECO:0000256" key="2">
    <source>
        <dbReference type="SAM" id="MobiDB-lite"/>
    </source>
</evidence>
<accession>A0AAD1VZJ4</accession>
<keyword evidence="1" id="KW-0175">Coiled coil</keyword>
<dbReference type="EMBL" id="OW240914">
    <property type="protein sequence ID" value="CAH2274864.1"/>
    <property type="molecule type" value="Genomic_DNA"/>
</dbReference>
<protein>
    <submittedName>
        <fullName evidence="3">Uncharacterized protein</fullName>
    </submittedName>
</protein>
<evidence type="ECO:0000313" key="4">
    <source>
        <dbReference type="Proteomes" id="UP001295444"/>
    </source>
</evidence>
<feature type="region of interest" description="Disordered" evidence="2">
    <location>
        <begin position="1"/>
        <end position="63"/>
    </location>
</feature>
<dbReference type="AlphaFoldDB" id="A0AAD1VZJ4"/>
<gene>
    <name evidence="3" type="ORF">PECUL_23A050449</name>
</gene>
<organism evidence="3 4">
    <name type="scientific">Pelobates cultripes</name>
    <name type="common">Western spadefoot toad</name>
    <dbReference type="NCBI Taxonomy" id="61616"/>
    <lineage>
        <taxon>Eukaryota</taxon>
        <taxon>Metazoa</taxon>
        <taxon>Chordata</taxon>
        <taxon>Craniata</taxon>
        <taxon>Vertebrata</taxon>
        <taxon>Euteleostomi</taxon>
        <taxon>Amphibia</taxon>
        <taxon>Batrachia</taxon>
        <taxon>Anura</taxon>
        <taxon>Pelobatoidea</taxon>
        <taxon>Pelobatidae</taxon>
        <taxon>Pelobates</taxon>
    </lineage>
</organism>
<feature type="compositionally biased region" description="Basic residues" evidence="2">
    <location>
        <begin position="1"/>
        <end position="10"/>
    </location>
</feature>
<evidence type="ECO:0000256" key="1">
    <source>
        <dbReference type="SAM" id="Coils"/>
    </source>
</evidence>
<reference evidence="3" key="1">
    <citation type="submission" date="2022-03" db="EMBL/GenBank/DDBJ databases">
        <authorList>
            <person name="Alioto T."/>
            <person name="Alioto T."/>
            <person name="Gomez Garrido J."/>
        </authorList>
    </citation>
    <scope>NUCLEOTIDE SEQUENCE</scope>
</reference>
<keyword evidence="4" id="KW-1185">Reference proteome</keyword>
<evidence type="ECO:0000313" key="3">
    <source>
        <dbReference type="EMBL" id="CAH2274864.1"/>
    </source>
</evidence>
<dbReference type="Proteomes" id="UP001295444">
    <property type="component" value="Chromosome 03"/>
</dbReference>
<sequence length="156" mass="17058">MKMVRNKKRSTPGTAAADSPRRHTSPMDGFLASQPERRDTRPAENMASGAESMAESQAEGNPVDELALIRDELTQISARMLTKTDTGMIMQELRAALREELAGLRSDLNTLKGRVEEVEAAAQDCPQQHQATETAVNRQGNLLLTLPGCSPKWTQA</sequence>